<evidence type="ECO:0000259" key="2">
    <source>
        <dbReference type="Pfam" id="PF07859"/>
    </source>
</evidence>
<keyword evidence="4" id="KW-1185">Reference proteome</keyword>
<keyword evidence="1 3" id="KW-0378">Hydrolase</keyword>
<name>A0ABX8QLF6_PSECO</name>
<evidence type="ECO:0000313" key="3">
    <source>
        <dbReference type="EMBL" id="QXI56152.1"/>
    </source>
</evidence>
<accession>A0ABX8QLF6</accession>
<dbReference type="PANTHER" id="PTHR48081">
    <property type="entry name" value="AB HYDROLASE SUPERFAMILY PROTEIN C4A8.06C"/>
    <property type="match status" value="1"/>
</dbReference>
<reference evidence="3 4" key="1">
    <citation type="journal article" date="2021" name="Microorganisms">
        <title>The Ever-Expanding Pseudomonas Genus: Description of 43 New Species and Partition of the Pseudomonas putida Group.</title>
        <authorList>
            <person name="Girard L."/>
            <person name="Lood C."/>
            <person name="Hofte M."/>
            <person name="Vandamme P."/>
            <person name="Rokni-Zadeh H."/>
            <person name="van Noort V."/>
            <person name="Lavigne R."/>
            <person name="De Mot R."/>
        </authorList>
    </citation>
    <scope>NUCLEOTIDE SEQUENCE [LARGE SCALE GENOMIC DNA]</scope>
    <source>
        <strain evidence="3 4">SWRI17</strain>
    </source>
</reference>
<dbReference type="EMBL" id="CP077080">
    <property type="protein sequence ID" value="QXI56152.1"/>
    <property type="molecule type" value="Genomic_DNA"/>
</dbReference>
<evidence type="ECO:0000313" key="4">
    <source>
        <dbReference type="Proteomes" id="UP000824066"/>
    </source>
</evidence>
<gene>
    <name evidence="3" type="ORF">KSS97_17235</name>
</gene>
<dbReference type="Pfam" id="PF07859">
    <property type="entry name" value="Abhydrolase_3"/>
    <property type="match status" value="1"/>
</dbReference>
<dbReference type="InterPro" id="IPR050300">
    <property type="entry name" value="GDXG_lipolytic_enzyme"/>
</dbReference>
<organism evidence="3 4">
    <name type="scientific">Pseudomonas canavaninivorans</name>
    <dbReference type="NCBI Taxonomy" id="2842348"/>
    <lineage>
        <taxon>Bacteria</taxon>
        <taxon>Pseudomonadati</taxon>
        <taxon>Pseudomonadota</taxon>
        <taxon>Gammaproteobacteria</taxon>
        <taxon>Pseudomonadales</taxon>
        <taxon>Pseudomonadaceae</taxon>
        <taxon>Pseudomonas</taxon>
    </lineage>
</organism>
<proteinExistence type="predicted"/>
<dbReference type="InterPro" id="IPR013094">
    <property type="entry name" value="AB_hydrolase_3"/>
</dbReference>
<sequence length="313" mass="34218">MMPDDWLDPAFSGLVASGAEQWSLSTLPAIRARVHSTFKPEHHVRCEVCWIPGADAEHLRLCLYRPKGLAPDAKLPAILSIHGGGFVLGKPEMADDLLADLADELGALIVAVDYRLAPEHPFPAPLDDCYSALAWLFENSQDLGLDSWRVAIMGHSAGGALAAALAIMVRDKGRFSLAGQALMYPMLDHRTGSAQSPYPSRKTATFSWLPEPNQFCWQCLRGGYALDDDRVGLFSPALQPDLCNLPPTFIAVGAQDLFLEEDVDFAMRLSRAGVALELHVYPGAPHMFDQVPGRIADQSTCDIVRALKVFLRK</sequence>
<dbReference type="GO" id="GO:0016787">
    <property type="term" value="F:hydrolase activity"/>
    <property type="evidence" value="ECO:0007669"/>
    <property type="project" value="UniProtKB-KW"/>
</dbReference>
<dbReference type="PANTHER" id="PTHR48081:SF8">
    <property type="entry name" value="ALPHA_BETA HYDROLASE FOLD-3 DOMAIN-CONTAINING PROTEIN-RELATED"/>
    <property type="match status" value="1"/>
</dbReference>
<dbReference type="RefSeq" id="WP_217862047.1">
    <property type="nucleotide sequence ID" value="NZ_CP077080.1"/>
</dbReference>
<evidence type="ECO:0000256" key="1">
    <source>
        <dbReference type="ARBA" id="ARBA00022801"/>
    </source>
</evidence>
<protein>
    <submittedName>
        <fullName evidence="3">Alpha/beta hydrolase</fullName>
    </submittedName>
</protein>
<dbReference type="Proteomes" id="UP000824066">
    <property type="component" value="Chromosome"/>
</dbReference>
<feature type="domain" description="Alpha/beta hydrolase fold-3" evidence="2">
    <location>
        <begin position="79"/>
        <end position="288"/>
    </location>
</feature>